<evidence type="ECO:0000259" key="2">
    <source>
        <dbReference type="PROSITE" id="PS50304"/>
    </source>
</evidence>
<dbReference type="EMBL" id="GFPF01012934">
    <property type="protein sequence ID" value="MAA24080.1"/>
    <property type="molecule type" value="Transcribed_RNA"/>
</dbReference>
<feature type="compositionally biased region" description="Gly residues" evidence="1">
    <location>
        <begin position="565"/>
        <end position="575"/>
    </location>
</feature>
<accession>A0A224ZAZ8</accession>
<feature type="region of interest" description="Disordered" evidence="1">
    <location>
        <begin position="356"/>
        <end position="575"/>
    </location>
</feature>
<dbReference type="Pfam" id="PF00567">
    <property type="entry name" value="TUDOR"/>
    <property type="match status" value="2"/>
</dbReference>
<feature type="domain" description="Tudor" evidence="2">
    <location>
        <begin position="18"/>
        <end position="76"/>
    </location>
</feature>
<dbReference type="PROSITE" id="PS50304">
    <property type="entry name" value="TUDOR"/>
    <property type="match status" value="1"/>
</dbReference>
<dbReference type="AlphaFoldDB" id="A0A224ZAZ8"/>
<dbReference type="PANTHER" id="PTHR22948:SF29">
    <property type="entry name" value="FI02030P-RELATED"/>
    <property type="match status" value="1"/>
</dbReference>
<feature type="compositionally biased region" description="Basic and acidic residues" evidence="1">
    <location>
        <begin position="514"/>
        <end position="526"/>
    </location>
</feature>
<dbReference type="Gene3D" id="2.30.30.140">
    <property type="match status" value="2"/>
</dbReference>
<dbReference type="SMART" id="SM00333">
    <property type="entry name" value="TUDOR"/>
    <property type="match status" value="2"/>
</dbReference>
<dbReference type="InterPro" id="IPR050621">
    <property type="entry name" value="Tudor_domain_containing"/>
</dbReference>
<dbReference type="InterPro" id="IPR002999">
    <property type="entry name" value="Tudor"/>
</dbReference>
<feature type="compositionally biased region" description="Basic and acidic residues" evidence="1">
    <location>
        <begin position="400"/>
        <end position="410"/>
    </location>
</feature>
<organism evidence="3">
    <name type="scientific">Rhipicephalus zambeziensis</name>
    <dbReference type="NCBI Taxonomy" id="60191"/>
    <lineage>
        <taxon>Eukaryota</taxon>
        <taxon>Metazoa</taxon>
        <taxon>Ecdysozoa</taxon>
        <taxon>Arthropoda</taxon>
        <taxon>Chelicerata</taxon>
        <taxon>Arachnida</taxon>
        <taxon>Acari</taxon>
        <taxon>Parasitiformes</taxon>
        <taxon>Ixodida</taxon>
        <taxon>Ixodoidea</taxon>
        <taxon>Ixodidae</taxon>
        <taxon>Rhipicephalinae</taxon>
        <taxon>Rhipicephalus</taxon>
        <taxon>Rhipicephalus</taxon>
    </lineage>
</organism>
<name>A0A224ZAZ8_9ACAR</name>
<feature type="compositionally biased region" description="Basic and acidic residues" evidence="1">
    <location>
        <begin position="550"/>
        <end position="559"/>
    </location>
</feature>
<feature type="compositionally biased region" description="Pro residues" evidence="1">
    <location>
        <begin position="364"/>
        <end position="378"/>
    </location>
</feature>
<dbReference type="PANTHER" id="PTHR22948">
    <property type="entry name" value="TUDOR DOMAIN CONTAINING PROTEIN"/>
    <property type="match status" value="1"/>
</dbReference>
<reference evidence="3" key="1">
    <citation type="journal article" date="2017" name="Parasit. Vectors">
        <title>Sialotranscriptomics of Rhipicephalus zambeziensis reveals intricate expression profiles of secretory proteins and suggests tight temporal transcriptional regulation during blood-feeding.</title>
        <authorList>
            <person name="de Castro M.H."/>
            <person name="de Klerk D."/>
            <person name="Pienaar R."/>
            <person name="Rees D.J.G."/>
            <person name="Mans B.J."/>
        </authorList>
    </citation>
    <scope>NUCLEOTIDE SEQUENCE</scope>
    <source>
        <tissue evidence="3">Salivary glands</tissue>
    </source>
</reference>
<evidence type="ECO:0000256" key="1">
    <source>
        <dbReference type="SAM" id="MobiDB-lite"/>
    </source>
</evidence>
<dbReference type="SUPFAM" id="SSF63748">
    <property type="entry name" value="Tudor/PWWP/MBT"/>
    <property type="match status" value="2"/>
</dbReference>
<feature type="compositionally biased region" description="Low complexity" evidence="1">
    <location>
        <begin position="428"/>
        <end position="453"/>
    </location>
</feature>
<evidence type="ECO:0000313" key="3">
    <source>
        <dbReference type="EMBL" id="MAA24080.1"/>
    </source>
</evidence>
<protein>
    <submittedName>
        <fullName evidence="3">Tudor domain-containing protein 1/4/6/7</fullName>
    </submittedName>
</protein>
<proteinExistence type="predicted"/>
<sequence length="575" mass="60689">MSEMQAYYATLGDTVSSDIRPGQACVALYSEDQQWYRARVVHAKAGMLGVQYVDYGNCEEIPEGSVRQGPLKKILAKYAELPAQAIRCRVRSVAPPGGLSTWPLLKDQTALQQIFDGLFLCRPAAQKDGVHLVDLERHGGGPSLVESLVAAGLAADATAMPRELGSTSEASQKQPLRAVVSPAEFVFHPKQFVDVKVTAVVSLSEVWCCLVECVEPMAKALQEAGDVAPKFRNPVPGEACVARLPSKEEGAEGDAVLTPWARAVVKSRPSPAKLELFFVDIGGTRVVHHSEVKQIPPELTTQPGCAFQCVLNCSFPVDATELSAKILYKELVLQVEQQVEPAKVVGSLFDTSGDSEVNVLDSFAPPPQEEAPPPPPEESAPSLEGTPAPESAPTLGSAEAVHDVSAKEEAPIPEEIPTSEEQVQHSQPAVEAEAVVADTAPPAVEPVAPEPEATGSAAEIVPAPARTSPPVKTSWPPMHRGEPDDDAGDDAYSSANDDVESASEGSVHDQQSSGDEKGHDDFKSTTDDADVSTMGHEGVADGQQVSNGDKAGDNCDELHISGSDASGGGDRPSEE</sequence>